<feature type="domain" description="Hydantoinase/oxoprolinase N-terminal" evidence="2">
    <location>
        <begin position="2"/>
        <end position="171"/>
    </location>
</feature>
<gene>
    <name evidence="3" type="ORF">BE04_33635</name>
</gene>
<evidence type="ECO:0000259" key="2">
    <source>
        <dbReference type="Pfam" id="PF05378"/>
    </source>
</evidence>
<evidence type="ECO:0000313" key="4">
    <source>
        <dbReference type="Proteomes" id="UP000075604"/>
    </source>
</evidence>
<protein>
    <submittedName>
        <fullName evidence="3">Hydantoinase subunit beta</fullName>
    </submittedName>
</protein>
<dbReference type="Pfam" id="PF05378">
    <property type="entry name" value="Hydant_A_N"/>
    <property type="match status" value="1"/>
</dbReference>
<dbReference type="InterPro" id="IPR043129">
    <property type="entry name" value="ATPase_NBD"/>
</dbReference>
<evidence type="ECO:0000313" key="3">
    <source>
        <dbReference type="EMBL" id="KYF49560.1"/>
    </source>
</evidence>
<dbReference type="InterPro" id="IPR008040">
    <property type="entry name" value="Hydant_A_N"/>
</dbReference>
<feature type="domain" description="Hydantoinase A/oxoprolinase" evidence="1">
    <location>
        <begin position="191"/>
        <end position="358"/>
    </location>
</feature>
<dbReference type="Gene3D" id="3.30.420.40">
    <property type="match status" value="1"/>
</dbReference>
<dbReference type="GO" id="GO:0016787">
    <property type="term" value="F:hydrolase activity"/>
    <property type="evidence" value="ECO:0007669"/>
    <property type="project" value="InterPro"/>
</dbReference>
<dbReference type="PANTHER" id="PTHR11365">
    <property type="entry name" value="5-OXOPROLINASE RELATED"/>
    <property type="match status" value="1"/>
</dbReference>
<organism evidence="3 4">
    <name type="scientific">Sorangium cellulosum</name>
    <name type="common">Polyangium cellulosum</name>
    <dbReference type="NCBI Taxonomy" id="56"/>
    <lineage>
        <taxon>Bacteria</taxon>
        <taxon>Pseudomonadati</taxon>
        <taxon>Myxococcota</taxon>
        <taxon>Polyangia</taxon>
        <taxon>Polyangiales</taxon>
        <taxon>Polyangiaceae</taxon>
        <taxon>Sorangium</taxon>
    </lineage>
</organism>
<dbReference type="PANTHER" id="PTHR11365:SF10">
    <property type="entry name" value="HYDANTOINASE_OXOPROLINASE"/>
    <property type="match status" value="1"/>
</dbReference>
<name>A0A150P2C3_SORCE</name>
<dbReference type="SUPFAM" id="SSF53067">
    <property type="entry name" value="Actin-like ATPase domain"/>
    <property type="match status" value="2"/>
</dbReference>
<proteinExistence type="predicted"/>
<reference evidence="3 4" key="1">
    <citation type="submission" date="2014-02" db="EMBL/GenBank/DDBJ databases">
        <title>The small core and large imbalanced accessory genome model reveals a collaborative survival strategy of Sorangium cellulosum strains in nature.</title>
        <authorList>
            <person name="Han K."/>
            <person name="Peng R."/>
            <person name="Blom J."/>
            <person name="Li Y.-Z."/>
        </authorList>
    </citation>
    <scope>NUCLEOTIDE SEQUENCE [LARGE SCALE GENOMIC DNA]</scope>
    <source>
        <strain evidence="3 4">So0157-18</strain>
    </source>
</reference>
<dbReference type="Proteomes" id="UP000075604">
    <property type="component" value="Unassembled WGS sequence"/>
</dbReference>
<accession>A0A150P2C3</accession>
<comment type="caution">
    <text evidence="3">The sequence shown here is derived from an EMBL/GenBank/DDBJ whole genome shotgun (WGS) entry which is preliminary data.</text>
</comment>
<dbReference type="InterPro" id="IPR045079">
    <property type="entry name" value="Oxoprolinase-like"/>
</dbReference>
<sequence>MRMGIDVGGTNTDAVLMDGSAVVAKVKVPSTTDVSCGVLDAVTRLLARARVPVGQLRGVMVGTTHFTNALVERRRLQEVAAVRLGLPATAALPPMVDWPLDLRSELGDHGFLVHGGHEFDGRRLSPVDAGELRRVAREIGRRGVRSVAITGVFSPVNPEAELEAAAILREELPDASLSLSHEIGRMGLLERENASILNACLKDLAKTTIRALRESLAQAGVSAPLYLAQNDGTLMSGDRAERSPVSALCSGPTNSMRGAAFLTGLTDAIVVDIGGTTTDVGALRRGLPREASMTRKVAGVRCNLRMPDVRSIGLGGGTRVLDVPLRIGPRSVGHELARRALVFGGDTLTATDIAVAAGFAAIGDRARVAQLPGELVARAAERIHEMVEAAVDQAKPAAGDMPVVLVGGGASLIRGPLQGTSEIIRPQHAEVANAVGAAIAQVSGEVDRIVDLERVSREDALAEAQAEAIARASAAGADPTSVQLVDVEEVPLAYLPSSATRIRVKAIGDLRSA</sequence>
<dbReference type="Pfam" id="PF01968">
    <property type="entry name" value="Hydantoinase_A"/>
    <property type="match status" value="1"/>
</dbReference>
<dbReference type="AlphaFoldDB" id="A0A150P2C3"/>
<dbReference type="EMBL" id="JELX01004234">
    <property type="protein sequence ID" value="KYF49560.1"/>
    <property type="molecule type" value="Genomic_DNA"/>
</dbReference>
<dbReference type="InterPro" id="IPR002821">
    <property type="entry name" value="Hydantoinase_A"/>
</dbReference>
<evidence type="ECO:0000259" key="1">
    <source>
        <dbReference type="Pfam" id="PF01968"/>
    </source>
</evidence>